<feature type="domain" description="DUF4180" evidence="1">
    <location>
        <begin position="3"/>
        <end position="97"/>
    </location>
</feature>
<dbReference type="AlphaFoldDB" id="A0A8E1WFP4"/>
<evidence type="ECO:0000313" key="2">
    <source>
        <dbReference type="EMBL" id="MBB6467069.1"/>
    </source>
</evidence>
<name>A0A8E1WFP4_9HYPH</name>
<dbReference type="Proteomes" id="UP000532373">
    <property type="component" value="Unassembled WGS sequence"/>
</dbReference>
<accession>A0A8E1WFP4</accession>
<organism evidence="2 3">
    <name type="scientific">Aminobacter carboxidus</name>
    <dbReference type="NCBI Taxonomy" id="376165"/>
    <lineage>
        <taxon>Bacteria</taxon>
        <taxon>Pseudomonadati</taxon>
        <taxon>Pseudomonadota</taxon>
        <taxon>Alphaproteobacteria</taxon>
        <taxon>Hyphomicrobiales</taxon>
        <taxon>Phyllobacteriaceae</taxon>
        <taxon>Aminobacter</taxon>
    </lineage>
</organism>
<protein>
    <recommendedName>
        <fullName evidence="1">DUF4180 domain-containing protein</fullName>
    </recommendedName>
</protein>
<sequence>MLGTPADANDFISEAWSNEADFLAIPVDRLGPDFLKLSSGVAGEVFQKFVNYGLGCAVVGDITQALNGSGALRDFVRETNKGKSIWFVSDFDELVSRF</sequence>
<evidence type="ECO:0000313" key="3">
    <source>
        <dbReference type="Proteomes" id="UP000532373"/>
    </source>
</evidence>
<proteinExistence type="predicted"/>
<reference evidence="2 3" key="1">
    <citation type="submission" date="2020-08" db="EMBL/GenBank/DDBJ databases">
        <title>Genomic Encyclopedia of Type Strains, Phase IV (KMG-IV): sequencing the most valuable type-strain genomes for metagenomic binning, comparative biology and taxonomic classification.</title>
        <authorList>
            <person name="Goeker M."/>
        </authorList>
    </citation>
    <scope>NUCLEOTIDE SEQUENCE [LARGE SCALE GENOMIC DNA]</scope>
    <source>
        <strain evidence="2 3">DSM 17454</strain>
    </source>
</reference>
<comment type="caution">
    <text evidence="2">The sequence shown here is derived from an EMBL/GenBank/DDBJ whole genome shotgun (WGS) entry which is preliminary data.</text>
</comment>
<dbReference type="RefSeq" id="WP_184769469.1">
    <property type="nucleotide sequence ID" value="NZ_JACHGI010000004.1"/>
</dbReference>
<dbReference type="InterPro" id="IPR025438">
    <property type="entry name" value="DUF4180"/>
</dbReference>
<gene>
    <name evidence="2" type="ORF">HNQ96_002945</name>
</gene>
<evidence type="ECO:0000259" key="1">
    <source>
        <dbReference type="Pfam" id="PF13788"/>
    </source>
</evidence>
<dbReference type="EMBL" id="JACHGI010000004">
    <property type="protein sequence ID" value="MBB6467069.1"/>
    <property type="molecule type" value="Genomic_DNA"/>
</dbReference>
<dbReference type="Pfam" id="PF13788">
    <property type="entry name" value="DUF4180"/>
    <property type="match status" value="1"/>
</dbReference>